<dbReference type="EC" id="3.2.2.27" evidence="3 7"/>
<dbReference type="OrthoDB" id="10031947at2759"/>
<evidence type="ECO:0000256" key="2">
    <source>
        <dbReference type="ARBA" id="ARBA00008184"/>
    </source>
</evidence>
<evidence type="ECO:0000256" key="4">
    <source>
        <dbReference type="ARBA" id="ARBA00022763"/>
    </source>
</evidence>
<dbReference type="FunFam" id="3.40.470.10:FF:000001">
    <property type="entry name" value="Uracil-DNA glycosylase"/>
    <property type="match status" value="1"/>
</dbReference>
<dbReference type="VEuPathDB" id="AmoebaDB:DICPUDRAFT_158140"/>
<dbReference type="NCBIfam" id="TIGR00628">
    <property type="entry name" value="ung"/>
    <property type="match status" value="1"/>
</dbReference>
<comment type="similarity">
    <text evidence="2 7 9">Belongs to the uracil-DNA glycosylase (UDG) superfamily. UNG family.</text>
</comment>
<evidence type="ECO:0000256" key="5">
    <source>
        <dbReference type="ARBA" id="ARBA00022801"/>
    </source>
</evidence>
<feature type="compositionally biased region" description="Basic residues" evidence="10">
    <location>
        <begin position="41"/>
        <end position="50"/>
    </location>
</feature>
<keyword evidence="6 7" id="KW-0234">DNA repair</keyword>
<evidence type="ECO:0000256" key="10">
    <source>
        <dbReference type="SAM" id="MobiDB-lite"/>
    </source>
</evidence>
<dbReference type="SUPFAM" id="SSF52141">
    <property type="entry name" value="Uracil-DNA glycosylase-like"/>
    <property type="match status" value="1"/>
</dbReference>
<evidence type="ECO:0000256" key="8">
    <source>
        <dbReference type="PROSITE-ProRule" id="PRU10072"/>
    </source>
</evidence>
<protein>
    <recommendedName>
        <fullName evidence="3 7">Uracil-DNA glycosylase</fullName>
        <shortName evidence="7">UDG</shortName>
        <ecNumber evidence="3 7">3.2.2.27</ecNumber>
    </recommendedName>
</protein>
<dbReference type="AlphaFoldDB" id="F1A0X7"/>
<evidence type="ECO:0000256" key="3">
    <source>
        <dbReference type="ARBA" id="ARBA00012030"/>
    </source>
</evidence>
<accession>F1A0X7</accession>
<reference evidence="13" key="1">
    <citation type="journal article" date="2011" name="Genome Biol.">
        <title>Comparative genomics of the social amoebae Dictyostelium discoideum and Dictyostelium purpureum.</title>
        <authorList>
            <consortium name="US DOE Joint Genome Institute (JGI-PGF)"/>
            <person name="Sucgang R."/>
            <person name="Kuo A."/>
            <person name="Tian X."/>
            <person name="Salerno W."/>
            <person name="Parikh A."/>
            <person name="Feasley C.L."/>
            <person name="Dalin E."/>
            <person name="Tu H."/>
            <person name="Huang E."/>
            <person name="Barry K."/>
            <person name="Lindquist E."/>
            <person name="Shapiro H."/>
            <person name="Bruce D."/>
            <person name="Schmutz J."/>
            <person name="Salamov A."/>
            <person name="Fey P."/>
            <person name="Gaudet P."/>
            <person name="Anjard C."/>
            <person name="Babu M.M."/>
            <person name="Basu S."/>
            <person name="Bushmanova Y."/>
            <person name="van der Wel H."/>
            <person name="Katoh-Kurasawa M."/>
            <person name="Dinh C."/>
            <person name="Coutinho P.M."/>
            <person name="Saito T."/>
            <person name="Elias M."/>
            <person name="Schaap P."/>
            <person name="Kay R.R."/>
            <person name="Henrissat B."/>
            <person name="Eichinger L."/>
            <person name="Rivero F."/>
            <person name="Putnam N.H."/>
            <person name="West C.M."/>
            <person name="Loomis W.F."/>
            <person name="Chisholm R.L."/>
            <person name="Shaulsky G."/>
            <person name="Strassmann J.E."/>
            <person name="Queller D.C."/>
            <person name="Kuspa A."/>
            <person name="Grigoriev I.V."/>
        </authorList>
    </citation>
    <scope>NUCLEOTIDE SEQUENCE [LARGE SCALE GENOMIC DNA]</scope>
    <source>
        <strain evidence="13">QSDP1</strain>
    </source>
</reference>
<dbReference type="InterPro" id="IPR002043">
    <property type="entry name" value="UDG_fam1"/>
</dbReference>
<dbReference type="PANTHER" id="PTHR11264:SF0">
    <property type="entry name" value="URACIL-DNA GLYCOSYLASE"/>
    <property type="match status" value="1"/>
</dbReference>
<name>F1A0X7_DICPU</name>
<keyword evidence="7" id="KW-0539">Nucleus</keyword>
<dbReference type="OMA" id="PDNGYLM"/>
<dbReference type="InterPro" id="IPR018085">
    <property type="entry name" value="Ura-DNA_Glyclase_AS"/>
</dbReference>
<evidence type="ECO:0000256" key="1">
    <source>
        <dbReference type="ARBA" id="ARBA00001400"/>
    </source>
</evidence>
<evidence type="ECO:0000256" key="7">
    <source>
        <dbReference type="HAMAP-Rule" id="MF_03166"/>
    </source>
</evidence>
<dbReference type="EMBL" id="GL871353">
    <property type="protein sequence ID" value="EGC30160.1"/>
    <property type="molecule type" value="Genomic_DNA"/>
</dbReference>
<dbReference type="FunCoup" id="F1A0X7">
    <property type="interactions" value="408"/>
</dbReference>
<feature type="compositionally biased region" description="Basic and acidic residues" evidence="10">
    <location>
        <begin position="13"/>
        <end position="27"/>
    </location>
</feature>
<evidence type="ECO:0000313" key="12">
    <source>
        <dbReference type="EMBL" id="EGC30160.1"/>
    </source>
</evidence>
<dbReference type="SMART" id="SM00987">
    <property type="entry name" value="UreE_C"/>
    <property type="match status" value="1"/>
</dbReference>
<proteinExistence type="inferred from homology"/>
<dbReference type="InterPro" id="IPR036895">
    <property type="entry name" value="Uracil-DNA_glycosylase-like_sf"/>
</dbReference>
<organism evidence="12 13">
    <name type="scientific">Dictyostelium purpureum</name>
    <name type="common">Slime mold</name>
    <dbReference type="NCBI Taxonomy" id="5786"/>
    <lineage>
        <taxon>Eukaryota</taxon>
        <taxon>Amoebozoa</taxon>
        <taxon>Evosea</taxon>
        <taxon>Eumycetozoa</taxon>
        <taxon>Dictyostelia</taxon>
        <taxon>Dictyosteliales</taxon>
        <taxon>Dictyosteliaceae</taxon>
        <taxon>Dictyostelium</taxon>
    </lineage>
</organism>
<keyword evidence="5 7" id="KW-0378">Hydrolase</keyword>
<dbReference type="Proteomes" id="UP000001064">
    <property type="component" value="Unassembled WGS sequence"/>
</dbReference>
<dbReference type="SMART" id="SM00986">
    <property type="entry name" value="UDG"/>
    <property type="match status" value="1"/>
</dbReference>
<comment type="catalytic activity">
    <reaction evidence="1 7 9">
        <text>Hydrolyzes single-stranded DNA or mismatched double-stranded DNA and polynucleotides, releasing free uracil.</text>
        <dbReference type="EC" id="3.2.2.27"/>
    </reaction>
</comment>
<dbReference type="PANTHER" id="PTHR11264">
    <property type="entry name" value="URACIL-DNA GLYCOSYLASE"/>
    <property type="match status" value="1"/>
</dbReference>
<dbReference type="GeneID" id="10511092"/>
<comment type="function">
    <text evidence="7 9">Excises uracil residues from the DNA which can arise as a result of misincorporation of dUMP residues by DNA polymerase or due to deamination of cytosine.</text>
</comment>
<dbReference type="GO" id="GO:0097510">
    <property type="term" value="P:base-excision repair, AP site formation via deaminated base removal"/>
    <property type="evidence" value="ECO:0000318"/>
    <property type="project" value="GO_Central"/>
</dbReference>
<dbReference type="InterPro" id="IPR005122">
    <property type="entry name" value="Uracil-DNA_glycosylase-like"/>
</dbReference>
<dbReference type="PROSITE" id="PS00130">
    <property type="entry name" value="U_DNA_GLYCOSYLASE"/>
    <property type="match status" value="1"/>
</dbReference>
<dbReference type="InParanoid" id="F1A0X7"/>
<evidence type="ECO:0000313" key="13">
    <source>
        <dbReference type="Proteomes" id="UP000001064"/>
    </source>
</evidence>
<dbReference type="NCBIfam" id="NF003591">
    <property type="entry name" value="PRK05254.1-4"/>
    <property type="match status" value="1"/>
</dbReference>
<sequence length="339" mass="39044">MSTKITDFFTVVSKKEEKVKEKEKEQDLDSSETENEEEKKKKLPTKKTTPKKSPSEKEEVEEKKEKKESSKKRKSPEPDETTEEEGCENQDDEKEIKKNKVEVTDSNYYDDIESYISDVNWKNALQDEFKKTYFKNLISSLNKVKKENKKPIYPPKDEVFSAFNYTPLKDVKVVIIGQDPYHGKGQAHGLSFSVKPGVSPPPSLINIYKELVQDCPPFKQPLKNGFLEPWAKQGVFLLNAALTVEESTPNSHKDFGWYQFTDAVLKILNEQPQPIVFILWGGFAKKKKSILKGKHHFILESGHPSPLSVTHFKGCKHFSKTNEFLESKNIEKIDWTIKP</sequence>
<dbReference type="NCBIfam" id="NF003589">
    <property type="entry name" value="PRK05254.1-2"/>
    <property type="match status" value="1"/>
</dbReference>
<dbReference type="Gene3D" id="3.40.470.10">
    <property type="entry name" value="Uracil-DNA glycosylase-like domain"/>
    <property type="match status" value="1"/>
</dbReference>
<feature type="active site" description="Proton acceptor" evidence="7 8">
    <location>
        <position position="179"/>
    </location>
</feature>
<evidence type="ECO:0000256" key="9">
    <source>
        <dbReference type="RuleBase" id="RU003780"/>
    </source>
</evidence>
<feature type="domain" description="Uracil-DNA glycosylase-like" evidence="11">
    <location>
        <begin position="164"/>
        <end position="325"/>
    </location>
</feature>
<feature type="compositionally biased region" description="Acidic residues" evidence="10">
    <location>
        <begin position="78"/>
        <end position="93"/>
    </location>
</feature>
<evidence type="ECO:0000256" key="6">
    <source>
        <dbReference type="ARBA" id="ARBA00023204"/>
    </source>
</evidence>
<evidence type="ECO:0000259" key="11">
    <source>
        <dbReference type="SMART" id="SM00986"/>
    </source>
</evidence>
<comment type="subcellular location">
    <subcellularLocation>
        <location evidence="7">Mitochondrion</location>
    </subcellularLocation>
    <subcellularLocation>
        <location evidence="7">Nucleus</location>
    </subcellularLocation>
</comment>
<gene>
    <name evidence="12" type="ORF">DICPUDRAFT_158140</name>
</gene>
<dbReference type="GO" id="GO:0005634">
    <property type="term" value="C:nucleus"/>
    <property type="evidence" value="ECO:0000318"/>
    <property type="project" value="GO_Central"/>
</dbReference>
<dbReference type="GO" id="GO:0004844">
    <property type="term" value="F:uracil DNA N-glycosylase activity"/>
    <property type="evidence" value="ECO:0000318"/>
    <property type="project" value="GO_Central"/>
</dbReference>
<dbReference type="eggNOG" id="KOG2994">
    <property type="taxonomic scope" value="Eukaryota"/>
</dbReference>
<feature type="compositionally biased region" description="Basic and acidic residues" evidence="10">
    <location>
        <begin position="53"/>
        <end position="68"/>
    </location>
</feature>
<feature type="region of interest" description="Disordered" evidence="10">
    <location>
        <begin position="1"/>
        <end position="99"/>
    </location>
</feature>
<dbReference type="RefSeq" id="XP_003293322.1">
    <property type="nucleotide sequence ID" value="XM_003293274.1"/>
</dbReference>
<dbReference type="Pfam" id="PF03167">
    <property type="entry name" value="UDG"/>
    <property type="match status" value="1"/>
</dbReference>
<dbReference type="CDD" id="cd10027">
    <property type="entry name" value="UDG-F1-like"/>
    <property type="match status" value="1"/>
</dbReference>
<dbReference type="KEGG" id="dpp:DICPUDRAFT_158140"/>
<dbReference type="STRING" id="5786.F1A0X7"/>
<dbReference type="NCBIfam" id="NF003588">
    <property type="entry name" value="PRK05254.1-1"/>
    <property type="match status" value="1"/>
</dbReference>
<dbReference type="NCBIfam" id="NF003592">
    <property type="entry name" value="PRK05254.1-5"/>
    <property type="match status" value="1"/>
</dbReference>
<keyword evidence="13" id="KW-1185">Reference proteome</keyword>
<keyword evidence="7" id="KW-0496">Mitochondrion</keyword>
<dbReference type="GO" id="GO:0005739">
    <property type="term" value="C:mitochondrion"/>
    <property type="evidence" value="ECO:0000318"/>
    <property type="project" value="GO_Central"/>
</dbReference>
<keyword evidence="4 7" id="KW-0227">DNA damage</keyword>
<dbReference type="HAMAP" id="MF_00148">
    <property type="entry name" value="UDG"/>
    <property type="match status" value="1"/>
</dbReference>